<evidence type="ECO:0000313" key="1">
    <source>
        <dbReference type="EMBL" id="SVA64212.1"/>
    </source>
</evidence>
<reference evidence="1" key="1">
    <citation type="submission" date="2018-05" db="EMBL/GenBank/DDBJ databases">
        <authorList>
            <person name="Lanie J.A."/>
            <person name="Ng W.-L."/>
            <person name="Kazmierczak K.M."/>
            <person name="Andrzejewski T.M."/>
            <person name="Davidsen T.M."/>
            <person name="Wayne K.J."/>
            <person name="Tettelin H."/>
            <person name="Glass J.I."/>
            <person name="Rusch D."/>
            <person name="Podicherti R."/>
            <person name="Tsui H.-C.T."/>
            <person name="Winkler M.E."/>
        </authorList>
    </citation>
    <scope>NUCLEOTIDE SEQUENCE</scope>
</reference>
<accession>A0A381XI67</accession>
<dbReference type="AlphaFoldDB" id="A0A381XI67"/>
<organism evidence="1">
    <name type="scientific">marine metagenome</name>
    <dbReference type="NCBI Taxonomy" id="408172"/>
    <lineage>
        <taxon>unclassified sequences</taxon>
        <taxon>metagenomes</taxon>
        <taxon>ecological metagenomes</taxon>
    </lineage>
</organism>
<protein>
    <submittedName>
        <fullName evidence="1">Uncharacterized protein</fullName>
    </submittedName>
</protein>
<dbReference type="EMBL" id="UINC01015211">
    <property type="protein sequence ID" value="SVA64212.1"/>
    <property type="molecule type" value="Genomic_DNA"/>
</dbReference>
<proteinExistence type="predicted"/>
<name>A0A381XI67_9ZZZZ</name>
<sequence>MLIKNKLISSEVIQLDVLRLILIIIDLVDQTLA</sequence>
<gene>
    <name evidence="1" type="ORF">METZ01_LOCUS117066</name>
</gene>